<evidence type="ECO:0000313" key="9">
    <source>
        <dbReference type="EMBL" id="SMC59197.1"/>
    </source>
</evidence>
<dbReference type="PANTHER" id="PTHR30561">
    <property type="entry name" value="SMR FAMILY PROTON-DEPENDENT DRUG EFFLUX TRANSPORTER SUGE"/>
    <property type="match status" value="1"/>
</dbReference>
<sequence>MYWAVLLVSAVLEAVWATALSQGAYVLFVIAATLSMVGLSVGMKRIPVGTAYAVWVGIGAALTVAWAMITGEETVSAWKIVFLTGIIACVIGLKFLKSGGSGVDGPPLVGGAGAVPELKPGAVGGAVAGGVETPS</sequence>
<dbReference type="RefSeq" id="WP_084400822.1">
    <property type="nucleotide sequence ID" value="NZ_FWYC01000003.1"/>
</dbReference>
<dbReference type="OrthoDB" id="21828at2"/>
<dbReference type="AlphaFoldDB" id="A0A1W2AET2"/>
<dbReference type="PANTHER" id="PTHR30561:SF0">
    <property type="entry name" value="GUANIDINIUM EXPORTER"/>
    <property type="match status" value="1"/>
</dbReference>
<dbReference type="SUPFAM" id="SSF103481">
    <property type="entry name" value="Multidrug resistance efflux transporter EmrE"/>
    <property type="match status" value="1"/>
</dbReference>
<gene>
    <name evidence="9" type="ORF">SAMN05660733_00641</name>
</gene>
<evidence type="ECO:0000256" key="1">
    <source>
        <dbReference type="ARBA" id="ARBA00004651"/>
    </source>
</evidence>
<keyword evidence="2" id="KW-0813">Transport</keyword>
<evidence type="ECO:0000256" key="8">
    <source>
        <dbReference type="SAM" id="Phobius"/>
    </source>
</evidence>
<keyword evidence="5 8" id="KW-1133">Transmembrane helix</keyword>
<dbReference type="Gene3D" id="1.10.3730.20">
    <property type="match status" value="1"/>
</dbReference>
<evidence type="ECO:0000256" key="7">
    <source>
        <dbReference type="RuleBase" id="RU003942"/>
    </source>
</evidence>
<dbReference type="GO" id="GO:0005886">
    <property type="term" value="C:plasma membrane"/>
    <property type="evidence" value="ECO:0007669"/>
    <property type="project" value="UniProtKB-SubCell"/>
</dbReference>
<accession>A0A1W2AET2</accession>
<dbReference type="GO" id="GO:0022857">
    <property type="term" value="F:transmembrane transporter activity"/>
    <property type="evidence" value="ECO:0007669"/>
    <property type="project" value="InterPro"/>
</dbReference>
<keyword evidence="3" id="KW-1003">Cell membrane</keyword>
<evidence type="ECO:0000256" key="4">
    <source>
        <dbReference type="ARBA" id="ARBA00022692"/>
    </source>
</evidence>
<name>A0A1W2AET2_9PSEU</name>
<dbReference type="Pfam" id="PF00893">
    <property type="entry name" value="Multi_Drug_Res"/>
    <property type="match status" value="1"/>
</dbReference>
<evidence type="ECO:0000256" key="3">
    <source>
        <dbReference type="ARBA" id="ARBA00022475"/>
    </source>
</evidence>
<protein>
    <submittedName>
        <fullName evidence="9">Quaternary ammonium compound-resistance protein SugE</fullName>
    </submittedName>
</protein>
<feature type="transmembrane region" description="Helical" evidence="8">
    <location>
        <begin position="75"/>
        <end position="96"/>
    </location>
</feature>
<evidence type="ECO:0000256" key="6">
    <source>
        <dbReference type="ARBA" id="ARBA00023136"/>
    </source>
</evidence>
<feature type="transmembrane region" description="Helical" evidence="8">
    <location>
        <begin position="50"/>
        <end position="69"/>
    </location>
</feature>
<dbReference type="EMBL" id="FWYC01000003">
    <property type="protein sequence ID" value="SMC59197.1"/>
    <property type="molecule type" value="Genomic_DNA"/>
</dbReference>
<proteinExistence type="inferred from homology"/>
<evidence type="ECO:0000313" key="10">
    <source>
        <dbReference type="Proteomes" id="UP000192840"/>
    </source>
</evidence>
<keyword evidence="10" id="KW-1185">Reference proteome</keyword>
<dbReference type="Proteomes" id="UP000192840">
    <property type="component" value="Unassembled WGS sequence"/>
</dbReference>
<comment type="similarity">
    <text evidence="7">Belongs to the drug/metabolite transporter (DMT) superfamily. Small multidrug resistance (SMR) (TC 2.A.7.1) family.</text>
</comment>
<dbReference type="InterPro" id="IPR045324">
    <property type="entry name" value="Small_multidrug_res"/>
</dbReference>
<feature type="transmembrane region" description="Helical" evidence="8">
    <location>
        <begin position="27"/>
        <end position="43"/>
    </location>
</feature>
<evidence type="ECO:0000256" key="5">
    <source>
        <dbReference type="ARBA" id="ARBA00022989"/>
    </source>
</evidence>
<keyword evidence="6 8" id="KW-0472">Membrane</keyword>
<keyword evidence="4 7" id="KW-0812">Transmembrane</keyword>
<reference evidence="10" key="1">
    <citation type="submission" date="2017-04" db="EMBL/GenBank/DDBJ databases">
        <authorList>
            <person name="Varghese N."/>
            <person name="Submissions S."/>
        </authorList>
    </citation>
    <scope>NUCLEOTIDE SEQUENCE [LARGE SCALE GENOMIC DNA]</scope>
    <source>
        <strain evidence="10">DSM 44073</strain>
    </source>
</reference>
<dbReference type="STRING" id="40571.SAMN05660733_00641"/>
<evidence type="ECO:0000256" key="2">
    <source>
        <dbReference type="ARBA" id="ARBA00022448"/>
    </source>
</evidence>
<dbReference type="InterPro" id="IPR037185">
    <property type="entry name" value="EmrE-like"/>
</dbReference>
<organism evidence="9 10">
    <name type="scientific">Lentzea albidocapillata</name>
    <dbReference type="NCBI Taxonomy" id="40571"/>
    <lineage>
        <taxon>Bacteria</taxon>
        <taxon>Bacillati</taxon>
        <taxon>Actinomycetota</taxon>
        <taxon>Actinomycetes</taxon>
        <taxon>Pseudonocardiales</taxon>
        <taxon>Pseudonocardiaceae</taxon>
        <taxon>Lentzea</taxon>
    </lineage>
</organism>
<dbReference type="InterPro" id="IPR000390">
    <property type="entry name" value="Small_drug/metabolite_transptr"/>
</dbReference>
<comment type="subcellular location">
    <subcellularLocation>
        <location evidence="1 7">Cell membrane</location>
        <topology evidence="1 7">Multi-pass membrane protein</topology>
    </subcellularLocation>
</comment>